<dbReference type="Proteomes" id="UP000287033">
    <property type="component" value="Unassembled WGS sequence"/>
</dbReference>
<feature type="non-terminal residue" evidence="2">
    <location>
        <position position="51"/>
    </location>
</feature>
<protein>
    <submittedName>
        <fullName evidence="2">Uncharacterized protein</fullName>
    </submittedName>
</protein>
<comment type="caution">
    <text evidence="2">The sequence shown here is derived from an EMBL/GenBank/DDBJ whole genome shotgun (WGS) entry which is preliminary data.</text>
</comment>
<evidence type="ECO:0000313" key="3">
    <source>
        <dbReference type="Proteomes" id="UP000287033"/>
    </source>
</evidence>
<reference evidence="2 3" key="1">
    <citation type="journal article" date="2018" name="Nat. Ecol. Evol.">
        <title>Shark genomes provide insights into elasmobranch evolution and the origin of vertebrates.</title>
        <authorList>
            <person name="Hara Y"/>
            <person name="Yamaguchi K"/>
            <person name="Onimaru K"/>
            <person name="Kadota M"/>
            <person name="Koyanagi M"/>
            <person name="Keeley SD"/>
            <person name="Tatsumi K"/>
            <person name="Tanaka K"/>
            <person name="Motone F"/>
            <person name="Kageyama Y"/>
            <person name="Nozu R"/>
            <person name="Adachi N"/>
            <person name="Nishimura O"/>
            <person name="Nakagawa R"/>
            <person name="Tanegashima C"/>
            <person name="Kiyatake I"/>
            <person name="Matsumoto R"/>
            <person name="Murakumo K"/>
            <person name="Nishida K"/>
            <person name="Terakita A"/>
            <person name="Kuratani S"/>
            <person name="Sato K"/>
            <person name="Hyodo S Kuraku.S."/>
        </authorList>
    </citation>
    <scope>NUCLEOTIDE SEQUENCE [LARGE SCALE GENOMIC DNA]</scope>
</reference>
<dbReference type="AlphaFoldDB" id="A0A401TCW9"/>
<proteinExistence type="predicted"/>
<organism evidence="2 3">
    <name type="scientific">Chiloscyllium punctatum</name>
    <name type="common">Brownbanded bambooshark</name>
    <name type="synonym">Hemiscyllium punctatum</name>
    <dbReference type="NCBI Taxonomy" id="137246"/>
    <lineage>
        <taxon>Eukaryota</taxon>
        <taxon>Metazoa</taxon>
        <taxon>Chordata</taxon>
        <taxon>Craniata</taxon>
        <taxon>Vertebrata</taxon>
        <taxon>Chondrichthyes</taxon>
        <taxon>Elasmobranchii</taxon>
        <taxon>Galeomorphii</taxon>
        <taxon>Galeoidea</taxon>
        <taxon>Orectolobiformes</taxon>
        <taxon>Hemiscylliidae</taxon>
        <taxon>Chiloscyllium</taxon>
    </lineage>
</organism>
<evidence type="ECO:0000256" key="1">
    <source>
        <dbReference type="SAM" id="MobiDB-lite"/>
    </source>
</evidence>
<sequence length="51" mass="6169">VEDETEKPNMEEEEEEEEELDKLLGIERLSDLISERPAREPERTYNEKDFE</sequence>
<feature type="region of interest" description="Disordered" evidence="1">
    <location>
        <begin position="1"/>
        <end position="51"/>
    </location>
</feature>
<dbReference type="EMBL" id="BEZZ01048763">
    <property type="protein sequence ID" value="GCC40506.1"/>
    <property type="molecule type" value="Genomic_DNA"/>
</dbReference>
<gene>
    <name evidence="2" type="ORF">chiPu_0024921</name>
</gene>
<feature type="compositionally biased region" description="Basic and acidic residues" evidence="1">
    <location>
        <begin position="21"/>
        <end position="51"/>
    </location>
</feature>
<feature type="compositionally biased region" description="Acidic residues" evidence="1">
    <location>
        <begin position="11"/>
        <end position="20"/>
    </location>
</feature>
<accession>A0A401TCW9</accession>
<evidence type="ECO:0000313" key="2">
    <source>
        <dbReference type="EMBL" id="GCC40506.1"/>
    </source>
</evidence>
<name>A0A401TCW9_CHIPU</name>
<keyword evidence="3" id="KW-1185">Reference proteome</keyword>
<feature type="compositionally biased region" description="Basic and acidic residues" evidence="1">
    <location>
        <begin position="1"/>
        <end position="10"/>
    </location>
</feature>
<feature type="non-terminal residue" evidence="2">
    <location>
        <position position="1"/>
    </location>
</feature>